<evidence type="ECO:0000259" key="1">
    <source>
        <dbReference type="PROSITE" id="PS50160"/>
    </source>
</evidence>
<dbReference type="InterPro" id="IPR012310">
    <property type="entry name" value="DNA_ligase_ATP-dep_cent"/>
</dbReference>
<keyword evidence="2" id="KW-0436">Ligase</keyword>
<feature type="domain" description="ATP-dependent DNA ligase family profile" evidence="1">
    <location>
        <begin position="22"/>
        <end position="71"/>
    </location>
</feature>
<gene>
    <name evidence="2" type="primary">LIG1_1</name>
    <name evidence="2" type="ORF">GOODEAATRI_007611</name>
</gene>
<proteinExistence type="predicted"/>
<dbReference type="Pfam" id="PF01068">
    <property type="entry name" value="DNA_ligase_A_M"/>
    <property type="match status" value="1"/>
</dbReference>
<name>A0ABV0N917_9TELE</name>
<dbReference type="SUPFAM" id="SSF56091">
    <property type="entry name" value="DNA ligase/mRNA capping enzyme, catalytic domain"/>
    <property type="match status" value="1"/>
</dbReference>
<evidence type="ECO:0000313" key="3">
    <source>
        <dbReference type="Proteomes" id="UP001476798"/>
    </source>
</evidence>
<dbReference type="PROSITE" id="PS50160">
    <property type="entry name" value="DNA_LIGASE_A3"/>
    <property type="match status" value="1"/>
</dbReference>
<comment type="caution">
    <text evidence="2">The sequence shown here is derived from an EMBL/GenBank/DDBJ whole genome shotgun (WGS) entry which is preliminary data.</text>
</comment>
<protein>
    <submittedName>
        <fullName evidence="2">tRNA ligase</fullName>
    </submittedName>
</protein>
<accession>A0ABV0N917</accession>
<organism evidence="2 3">
    <name type="scientific">Goodea atripinnis</name>
    <dbReference type="NCBI Taxonomy" id="208336"/>
    <lineage>
        <taxon>Eukaryota</taxon>
        <taxon>Metazoa</taxon>
        <taxon>Chordata</taxon>
        <taxon>Craniata</taxon>
        <taxon>Vertebrata</taxon>
        <taxon>Euteleostomi</taxon>
        <taxon>Actinopterygii</taxon>
        <taxon>Neopterygii</taxon>
        <taxon>Teleostei</taxon>
        <taxon>Neoteleostei</taxon>
        <taxon>Acanthomorphata</taxon>
        <taxon>Ovalentaria</taxon>
        <taxon>Atherinomorphae</taxon>
        <taxon>Cyprinodontiformes</taxon>
        <taxon>Goodeidae</taxon>
        <taxon>Goodea</taxon>
    </lineage>
</organism>
<dbReference type="GO" id="GO:0016874">
    <property type="term" value="F:ligase activity"/>
    <property type="evidence" value="ECO:0007669"/>
    <property type="project" value="UniProtKB-KW"/>
</dbReference>
<dbReference type="EMBL" id="JAHRIO010030374">
    <property type="protein sequence ID" value="MEQ2167790.1"/>
    <property type="molecule type" value="Genomic_DNA"/>
</dbReference>
<reference evidence="2 3" key="1">
    <citation type="submission" date="2021-06" db="EMBL/GenBank/DDBJ databases">
        <authorList>
            <person name="Palmer J.M."/>
        </authorList>
    </citation>
    <scope>NUCLEOTIDE SEQUENCE [LARGE SCALE GENOMIC DNA]</scope>
    <source>
        <strain evidence="2 3">GA_2019</strain>
        <tissue evidence="2">Muscle</tissue>
    </source>
</reference>
<sequence>MPASSMNTNDSATGGCNWIMISLVRQPLCRRRELLKESFTEVEGEFLFARSIDSHDTDAIAEFLEQSVRGP</sequence>
<keyword evidence="3" id="KW-1185">Reference proteome</keyword>
<dbReference type="Proteomes" id="UP001476798">
    <property type="component" value="Unassembled WGS sequence"/>
</dbReference>
<dbReference type="Gene3D" id="3.30.470.30">
    <property type="entry name" value="DNA ligase/mRNA capping enzyme"/>
    <property type="match status" value="1"/>
</dbReference>
<evidence type="ECO:0000313" key="2">
    <source>
        <dbReference type="EMBL" id="MEQ2167790.1"/>
    </source>
</evidence>